<dbReference type="AlphaFoldDB" id="A0A8S2F7Z1"/>
<dbReference type="EMBL" id="CAJNOK010023391">
    <property type="protein sequence ID" value="CAF1361959.1"/>
    <property type="molecule type" value="Genomic_DNA"/>
</dbReference>
<reference evidence="1" key="1">
    <citation type="submission" date="2021-02" db="EMBL/GenBank/DDBJ databases">
        <authorList>
            <person name="Nowell W R."/>
        </authorList>
    </citation>
    <scope>NUCLEOTIDE SEQUENCE</scope>
</reference>
<dbReference type="Proteomes" id="UP000682733">
    <property type="component" value="Unassembled WGS sequence"/>
</dbReference>
<evidence type="ECO:0000313" key="2">
    <source>
        <dbReference type="EMBL" id="CAF4171920.1"/>
    </source>
</evidence>
<dbReference type="Proteomes" id="UP000677228">
    <property type="component" value="Unassembled WGS sequence"/>
</dbReference>
<comment type="caution">
    <text evidence="1">The sequence shown here is derived from an EMBL/GenBank/DDBJ whole genome shotgun (WGS) entry which is preliminary data.</text>
</comment>
<evidence type="ECO:0000313" key="1">
    <source>
        <dbReference type="EMBL" id="CAF1361959.1"/>
    </source>
</evidence>
<gene>
    <name evidence="1" type="ORF">OVA965_LOCUS31282</name>
    <name evidence="2" type="ORF">TMI583_LOCUS32110</name>
</gene>
<protein>
    <submittedName>
        <fullName evidence="1">Uncharacterized protein</fullName>
    </submittedName>
</protein>
<accession>A0A8S2F7Z1</accession>
<proteinExistence type="predicted"/>
<name>A0A8S2F7Z1_9BILA</name>
<organism evidence="1 3">
    <name type="scientific">Didymodactylos carnosus</name>
    <dbReference type="NCBI Taxonomy" id="1234261"/>
    <lineage>
        <taxon>Eukaryota</taxon>
        <taxon>Metazoa</taxon>
        <taxon>Spiralia</taxon>
        <taxon>Gnathifera</taxon>
        <taxon>Rotifera</taxon>
        <taxon>Eurotatoria</taxon>
        <taxon>Bdelloidea</taxon>
        <taxon>Philodinida</taxon>
        <taxon>Philodinidae</taxon>
        <taxon>Didymodactylos</taxon>
    </lineage>
</organism>
<dbReference type="EMBL" id="CAJOBA010045046">
    <property type="protein sequence ID" value="CAF4171920.1"/>
    <property type="molecule type" value="Genomic_DNA"/>
</dbReference>
<evidence type="ECO:0000313" key="3">
    <source>
        <dbReference type="Proteomes" id="UP000677228"/>
    </source>
</evidence>
<sequence length="207" mass="23587">MPKGKEFSKDEKALIFRVTEFVESEKDGNEIPLNNTIERLVTMLGVSPTALKAFKKELNDLKFEMQQTNKLNEIDDETNAAFRSRPRTTSEPVAAKSVFHLPSVDVFKCDDDHNVNSAHFNSWLSETCGMLRTEHGKDAKITLIIDNATWHNQQTLESKVPKRGSRKSILQEWLKVHNVSYDESLKLTNVELLLKIIENAPLPKNLP</sequence>